<dbReference type="AlphaFoldDB" id="A0A183FSY2"/>
<evidence type="ECO:0000313" key="3">
    <source>
        <dbReference type="EMBL" id="VDO87539.1"/>
    </source>
</evidence>
<dbReference type="InterPro" id="IPR001767">
    <property type="entry name" value="Hedgehog_Hint"/>
</dbReference>
<feature type="domain" description="Hint" evidence="2">
    <location>
        <begin position="793"/>
        <end position="879"/>
    </location>
</feature>
<dbReference type="InterPro" id="IPR036844">
    <property type="entry name" value="Hint_dom_sf"/>
</dbReference>
<dbReference type="InterPro" id="IPR006141">
    <property type="entry name" value="Intein_N"/>
</dbReference>
<feature type="compositionally biased region" description="Basic and acidic residues" evidence="1">
    <location>
        <begin position="135"/>
        <end position="144"/>
    </location>
</feature>
<gene>
    <name evidence="3" type="ORF">HPBE_LOCUS11122</name>
</gene>
<name>A0A183FSY2_HELPZ</name>
<evidence type="ECO:0000313" key="4">
    <source>
        <dbReference type="Proteomes" id="UP000050761"/>
    </source>
</evidence>
<feature type="compositionally biased region" description="Pro residues" evidence="1">
    <location>
        <begin position="635"/>
        <end position="655"/>
    </location>
</feature>
<dbReference type="PANTHER" id="PTHR31967">
    <property type="entry name" value="GROUNDHOG (HEDGEHOG-LIKE FAMILY)-RELATED"/>
    <property type="match status" value="1"/>
</dbReference>
<feature type="region of interest" description="Disordered" evidence="1">
    <location>
        <begin position="129"/>
        <end position="174"/>
    </location>
</feature>
<proteinExistence type="predicted"/>
<organism evidence="4 5">
    <name type="scientific">Heligmosomoides polygyrus</name>
    <name type="common">Parasitic roundworm</name>
    <dbReference type="NCBI Taxonomy" id="6339"/>
    <lineage>
        <taxon>Eukaryota</taxon>
        <taxon>Metazoa</taxon>
        <taxon>Ecdysozoa</taxon>
        <taxon>Nematoda</taxon>
        <taxon>Chromadorea</taxon>
        <taxon>Rhabditida</taxon>
        <taxon>Rhabditina</taxon>
        <taxon>Rhabditomorpha</taxon>
        <taxon>Strongyloidea</taxon>
        <taxon>Heligmosomidae</taxon>
        <taxon>Heligmosomoides</taxon>
    </lineage>
</organism>
<sequence>MRFNRTFEVFISQSDFVVNTHYSGPNQCKFETDRYFVALYETPEQYIQRRIQLSYGITFEVIISKRNFAVSTHYHGMSSCKIRNGEYYIAAYETPVHKLLLITLFQYDPFNIPQEDLLASADAEEPLGSTRYTHLRGDRADVRVDPGAGAGGSGRTSDRDPDVSESEESAQELDPSVATVIDGFHVGGNRTLGKMTGRESLDMPPGTHCNKTDRTGNMCCSGALFQTMTDAFYELSSSPQFSFASAGNVASLIKLRAQRRFGQSFEVIVSSGDFATASYSYGDNICKYSERGFTAMAYATPVQYDITQTAAENYMASISSLDNLGATEPFLPGQRSFHTPLALTAGGERAGFPMGSHCGEERAGSRCCNLPLFNVMRSSYNSIVNSPGFDPYDTRRLARTIQWNAEEMLQMSLEVFVAGDDFGFSSSYSGDAVCKYRVDRYYIMAYATPVQYPIHSEIYDDSGPAVPVSCPKDLKALEGSVCCDGTLQYEMNRVVDETLRNHPEQDQTSIARAVQRSVQRRFGTTFESIASKGDFVWQTNIFNENTCKIDAHGYHLLTVESSKLPPPIEDFIDGAPPSGVLKFIGQYTLKTIRRRVKARKKSSDEKIEQLMSEGEIRIKVTAVQIPGATEGESVPLPPQAPQPPQPPQAPQPPQPSVQTQLQPPSPFQQQSIIQQLQQASQIEQQSVQMPFQQPLQPRVQIQNAEPFVDLGFPQLPQLPQFLAPPQAPPPQFAPPPFAAPPGVPPPLAAPPAPFAVPPPAFVAPPPAFVAAAPPPVAFGSPVAFAAGGGGGGGGCFSTDTWVTTPEGKKRMDELKAYFAPMSLWIHREPDVVMKFVTIMTDYGKMLALTPRHLIFRNKCDGFAAYIIGVNPFTTFVIGIFTGRSSSVIGLCCSVLLSLRTWESPGGQFHNEIDHIIFNRKYCLTDVSVVPNFYTGSDNRLLRARFRFSRQGEMAAKFRKRSSRTTINWDIYISLVGLWEDAVMDNVDEEYDRFVHHLHVVLKEPRA</sequence>
<keyword evidence="4" id="KW-1185">Reference proteome</keyword>
<feature type="compositionally biased region" description="Low complexity" evidence="1">
    <location>
        <begin position="656"/>
        <end position="671"/>
    </location>
</feature>
<accession>A0A3P7ZBA4</accession>
<dbReference type="OrthoDB" id="5212at2759"/>
<dbReference type="InterPro" id="IPR003587">
    <property type="entry name" value="Hint_dom_N"/>
</dbReference>
<dbReference type="EMBL" id="UZAH01026992">
    <property type="protein sequence ID" value="VDO87539.1"/>
    <property type="molecule type" value="Genomic_DNA"/>
</dbReference>
<dbReference type="PROSITE" id="PS50817">
    <property type="entry name" value="INTEIN_N_TER"/>
    <property type="match status" value="1"/>
</dbReference>
<dbReference type="Pfam" id="PF04155">
    <property type="entry name" value="Ground-like"/>
    <property type="match status" value="3"/>
</dbReference>
<dbReference type="SUPFAM" id="SSF51294">
    <property type="entry name" value="Hedgehog/intein (Hint) domain"/>
    <property type="match status" value="1"/>
</dbReference>
<accession>A0A183FSY2</accession>
<dbReference type="Proteomes" id="UP000050761">
    <property type="component" value="Unassembled WGS sequence"/>
</dbReference>
<dbReference type="GO" id="GO:0016539">
    <property type="term" value="P:intein-mediated protein splicing"/>
    <property type="evidence" value="ECO:0007669"/>
    <property type="project" value="InterPro"/>
</dbReference>
<reference evidence="5" key="2">
    <citation type="submission" date="2019-09" db="UniProtKB">
        <authorList>
            <consortium name="WormBaseParasite"/>
        </authorList>
    </citation>
    <scope>IDENTIFICATION</scope>
</reference>
<dbReference type="GO" id="GO:0016540">
    <property type="term" value="P:protein autoprocessing"/>
    <property type="evidence" value="ECO:0007669"/>
    <property type="project" value="InterPro"/>
</dbReference>
<feature type="region of interest" description="Disordered" evidence="1">
    <location>
        <begin position="629"/>
        <end position="671"/>
    </location>
</feature>
<reference evidence="3 4" key="1">
    <citation type="submission" date="2018-11" db="EMBL/GenBank/DDBJ databases">
        <authorList>
            <consortium name="Pathogen Informatics"/>
        </authorList>
    </citation>
    <scope>NUCLEOTIDE SEQUENCE [LARGE SCALE GENOMIC DNA]</scope>
</reference>
<dbReference type="Gene3D" id="2.170.16.10">
    <property type="entry name" value="Hedgehog/Intein (Hint) domain"/>
    <property type="match status" value="1"/>
</dbReference>
<dbReference type="CDD" id="cd00081">
    <property type="entry name" value="Hint"/>
    <property type="match status" value="1"/>
</dbReference>
<protein>
    <submittedName>
        <fullName evidence="5">HintN domain-containing protein</fullName>
    </submittedName>
</protein>
<dbReference type="SMART" id="SM00306">
    <property type="entry name" value="HintN"/>
    <property type="match status" value="1"/>
</dbReference>
<dbReference type="Pfam" id="PF01079">
    <property type="entry name" value="Hint"/>
    <property type="match status" value="1"/>
</dbReference>
<evidence type="ECO:0000259" key="2">
    <source>
        <dbReference type="SMART" id="SM00306"/>
    </source>
</evidence>
<dbReference type="InterPro" id="IPR007284">
    <property type="entry name" value="Ground-like_dom"/>
</dbReference>
<dbReference type="WBParaSite" id="HPBE_0001112101-mRNA-1">
    <property type="protein sequence ID" value="HPBE_0001112101-mRNA-1"/>
    <property type="gene ID" value="HPBE_0001112101"/>
</dbReference>
<evidence type="ECO:0000256" key="1">
    <source>
        <dbReference type="SAM" id="MobiDB-lite"/>
    </source>
</evidence>
<evidence type="ECO:0000313" key="5">
    <source>
        <dbReference type="WBParaSite" id="HPBE_0001112101-mRNA-1"/>
    </source>
</evidence>